<dbReference type="STRING" id="59561.AQZ59_01234"/>
<gene>
    <name evidence="5" type="primary">deoD</name>
    <name evidence="5" type="ORF">AQZ59_01234</name>
    <name evidence="6" type="ORF">QP858_06180</name>
</gene>
<name>A0A0W1KIK0_9ACTO</name>
<comment type="caution">
    <text evidence="5">The sequence shown here is derived from an EMBL/GenBank/DDBJ whole genome shotgun (WGS) entry which is preliminary data.</text>
</comment>
<evidence type="ECO:0000259" key="4">
    <source>
        <dbReference type="Pfam" id="PF01048"/>
    </source>
</evidence>
<feature type="domain" description="Nucleoside phosphorylase" evidence="4">
    <location>
        <begin position="16"/>
        <end position="232"/>
    </location>
</feature>
<evidence type="ECO:0000313" key="6">
    <source>
        <dbReference type="EMBL" id="MDK8602042.1"/>
    </source>
</evidence>
<keyword evidence="5" id="KW-0808">Transferase</keyword>
<dbReference type="InterPro" id="IPR000845">
    <property type="entry name" value="Nucleoside_phosphorylase_d"/>
</dbReference>
<accession>A0A0W1KIK0</accession>
<dbReference type="Proteomes" id="UP001225576">
    <property type="component" value="Unassembled WGS sequence"/>
</dbReference>
<dbReference type="SUPFAM" id="SSF53167">
    <property type="entry name" value="Purine and uridine phosphorylases"/>
    <property type="match status" value="1"/>
</dbReference>
<dbReference type="PANTHER" id="PTHR43691:SF11">
    <property type="entry name" value="FI09636P-RELATED"/>
    <property type="match status" value="1"/>
</dbReference>
<evidence type="ECO:0000256" key="2">
    <source>
        <dbReference type="ARBA" id="ARBA00021980"/>
    </source>
</evidence>
<dbReference type="EMBL" id="LNIZ01000005">
    <property type="protein sequence ID" value="KTF03905.1"/>
    <property type="molecule type" value="Genomic_DNA"/>
</dbReference>
<reference evidence="5 7" key="1">
    <citation type="submission" date="2015-11" db="EMBL/GenBank/DDBJ databases">
        <title>Draft Genome Sequence of the Type Strain Trueperella bernardiae LCDC 89-0504T, Isolated from Blood Culture.</title>
        <authorList>
            <person name="Bernier A.-M."/>
            <person name="Bernard K."/>
        </authorList>
    </citation>
    <scope>NUCLEOTIDE SEQUENCE [LARGE SCALE GENOMIC DNA]</scope>
    <source>
        <strain evidence="5 7">LCDC 89-0504</strain>
    </source>
</reference>
<dbReference type="GO" id="GO:0005829">
    <property type="term" value="C:cytosol"/>
    <property type="evidence" value="ECO:0007669"/>
    <property type="project" value="TreeGrafter"/>
</dbReference>
<dbReference type="Pfam" id="PF01048">
    <property type="entry name" value="PNP_UDP_1"/>
    <property type="match status" value="1"/>
</dbReference>
<dbReference type="EC" id="2.4.2.3" evidence="1"/>
<dbReference type="NCBIfam" id="NF004489">
    <property type="entry name" value="PRK05819.1"/>
    <property type="match status" value="1"/>
</dbReference>
<keyword evidence="5" id="KW-0328">Glycosyltransferase</keyword>
<dbReference type="InterPro" id="IPR035994">
    <property type="entry name" value="Nucleoside_phosphorylase_sf"/>
</dbReference>
<evidence type="ECO:0000256" key="3">
    <source>
        <dbReference type="ARBA" id="ARBA00048447"/>
    </source>
</evidence>
<reference evidence="6" key="2">
    <citation type="submission" date="2023-05" db="EMBL/GenBank/DDBJ databases">
        <title>Genomic Catalog of Human Bladder Bacteria.</title>
        <authorList>
            <person name="Du J."/>
        </authorList>
    </citation>
    <scope>NUCLEOTIDE SEQUENCE</scope>
    <source>
        <strain evidence="6">UMB1304A</strain>
    </source>
</reference>
<evidence type="ECO:0000256" key="1">
    <source>
        <dbReference type="ARBA" id="ARBA00011888"/>
    </source>
</evidence>
<dbReference type="PATRIC" id="fig|59561.3.peg.1226"/>
<dbReference type="OrthoDB" id="9782889at2"/>
<dbReference type="Gene3D" id="3.40.50.1580">
    <property type="entry name" value="Nucleoside phosphorylase domain"/>
    <property type="match status" value="1"/>
</dbReference>
<protein>
    <recommendedName>
        <fullName evidence="2">Uridine phosphorylase</fullName>
        <ecNumber evidence="1">2.4.2.3</ecNumber>
    </recommendedName>
</protein>
<sequence length="235" mass="24622">MATPHINAEKGDIAPAVLMPGDPKRAERMAQMLMPDAKVVSDVRGIKAFTGTVDGKPLSIMASGMGQPSLGIYASELFSMFDVQRIIRVGTAGGLSKDVKVGDVVIASGAHYEGVINTYLIPQTHFSAIASFNLVRAAADAAGDDPDVVVAPVISRDRFYNVPEEVNEAAAKVGTAGAEMEAGALYGLASLYGKEALAVLTISDHMTVPSEDMTPEERETKFVKALELAVAAALS</sequence>
<evidence type="ECO:0000313" key="5">
    <source>
        <dbReference type="EMBL" id="KTF03905.1"/>
    </source>
</evidence>
<comment type="catalytic activity">
    <reaction evidence="3">
        <text>uridine + phosphate = alpha-D-ribose 1-phosphate + uracil</text>
        <dbReference type="Rhea" id="RHEA:24388"/>
        <dbReference type="ChEBI" id="CHEBI:16704"/>
        <dbReference type="ChEBI" id="CHEBI:17568"/>
        <dbReference type="ChEBI" id="CHEBI:43474"/>
        <dbReference type="ChEBI" id="CHEBI:57720"/>
        <dbReference type="EC" id="2.4.2.3"/>
    </reaction>
</comment>
<dbReference type="Proteomes" id="UP000054404">
    <property type="component" value="Unassembled WGS sequence"/>
</dbReference>
<dbReference type="PANTHER" id="PTHR43691">
    <property type="entry name" value="URIDINE PHOSPHORYLASE"/>
    <property type="match status" value="1"/>
</dbReference>
<dbReference type="GO" id="GO:0004850">
    <property type="term" value="F:uridine phosphorylase activity"/>
    <property type="evidence" value="ECO:0007669"/>
    <property type="project" value="UniProtKB-EC"/>
</dbReference>
<dbReference type="AlphaFoldDB" id="A0A0W1KIK0"/>
<organism evidence="5 7">
    <name type="scientific">Trueperella bernardiae</name>
    <dbReference type="NCBI Taxonomy" id="59561"/>
    <lineage>
        <taxon>Bacteria</taxon>
        <taxon>Bacillati</taxon>
        <taxon>Actinomycetota</taxon>
        <taxon>Actinomycetes</taxon>
        <taxon>Actinomycetales</taxon>
        <taxon>Actinomycetaceae</taxon>
        <taxon>Trueperella</taxon>
    </lineage>
</organism>
<dbReference type="EMBL" id="JASPDQ010000013">
    <property type="protein sequence ID" value="MDK8602042.1"/>
    <property type="molecule type" value="Genomic_DNA"/>
</dbReference>
<keyword evidence="7" id="KW-1185">Reference proteome</keyword>
<dbReference type="RefSeq" id="WP_062613780.1">
    <property type="nucleotide sequence ID" value="NZ_CALTZF010000008.1"/>
</dbReference>
<dbReference type="GO" id="GO:0009116">
    <property type="term" value="P:nucleoside metabolic process"/>
    <property type="evidence" value="ECO:0007669"/>
    <property type="project" value="InterPro"/>
</dbReference>
<proteinExistence type="predicted"/>
<evidence type="ECO:0000313" key="7">
    <source>
        <dbReference type="Proteomes" id="UP000054404"/>
    </source>
</evidence>